<evidence type="ECO:0000313" key="5">
    <source>
        <dbReference type="Proteomes" id="UP000515344"/>
    </source>
</evidence>
<dbReference type="PRINTS" id="PR00081">
    <property type="entry name" value="GDHRDH"/>
</dbReference>
<dbReference type="AlphaFoldDB" id="A0A7G5XJF2"/>
<dbReference type="Gene3D" id="3.40.50.720">
    <property type="entry name" value="NAD(P)-binding Rossmann-like Domain"/>
    <property type="match status" value="1"/>
</dbReference>
<dbReference type="PANTHER" id="PTHR43899">
    <property type="entry name" value="RH59310P"/>
    <property type="match status" value="1"/>
</dbReference>
<dbReference type="RefSeq" id="WP_182804808.1">
    <property type="nucleotide sequence ID" value="NZ_CP060007.1"/>
</dbReference>
<dbReference type="InterPro" id="IPR036291">
    <property type="entry name" value="NAD(P)-bd_dom_sf"/>
</dbReference>
<evidence type="ECO:0000256" key="1">
    <source>
        <dbReference type="ARBA" id="ARBA00004240"/>
    </source>
</evidence>
<reference evidence="5" key="1">
    <citation type="submission" date="2020-08" db="EMBL/GenBank/DDBJ databases">
        <title>Lacibacter sp. S13-6-6 genome sequencing.</title>
        <authorList>
            <person name="Jin L."/>
        </authorList>
    </citation>
    <scope>NUCLEOTIDE SEQUENCE [LARGE SCALE GENOMIC DNA]</scope>
    <source>
        <strain evidence="5">S13-6-6</strain>
    </source>
</reference>
<dbReference type="EMBL" id="CP060007">
    <property type="protein sequence ID" value="QNA45605.1"/>
    <property type="molecule type" value="Genomic_DNA"/>
</dbReference>
<keyword evidence="3" id="KW-0560">Oxidoreductase</keyword>
<dbReference type="PIRSF" id="PIRSF000126">
    <property type="entry name" value="11-beta-HSD1"/>
    <property type="match status" value="1"/>
</dbReference>
<evidence type="ECO:0000256" key="3">
    <source>
        <dbReference type="ARBA" id="ARBA00023002"/>
    </source>
</evidence>
<dbReference type="InterPro" id="IPR002347">
    <property type="entry name" value="SDR_fam"/>
</dbReference>
<dbReference type="PROSITE" id="PS00061">
    <property type="entry name" value="ADH_SHORT"/>
    <property type="match status" value="1"/>
</dbReference>
<keyword evidence="5" id="KW-1185">Reference proteome</keyword>
<dbReference type="Pfam" id="PF00106">
    <property type="entry name" value="adh_short"/>
    <property type="match status" value="1"/>
</dbReference>
<organism evidence="4 5">
    <name type="scientific">Lacibacter sediminis</name>
    <dbReference type="NCBI Taxonomy" id="2760713"/>
    <lineage>
        <taxon>Bacteria</taxon>
        <taxon>Pseudomonadati</taxon>
        <taxon>Bacteroidota</taxon>
        <taxon>Chitinophagia</taxon>
        <taxon>Chitinophagales</taxon>
        <taxon>Chitinophagaceae</taxon>
        <taxon>Lacibacter</taxon>
    </lineage>
</organism>
<evidence type="ECO:0000256" key="2">
    <source>
        <dbReference type="ARBA" id="ARBA00006484"/>
    </source>
</evidence>
<evidence type="ECO:0000313" key="4">
    <source>
        <dbReference type="EMBL" id="QNA45605.1"/>
    </source>
</evidence>
<protein>
    <submittedName>
        <fullName evidence="4">SDR family NAD(P)-dependent oxidoreductase</fullName>
    </submittedName>
</protein>
<sequence length="269" mass="29259">MLSLNEQRRIKAQYGTWALVTGASSGIGLAIAEELAAAGIHLVLNARNKEQLFLVKKELEQRHRAEVKIIAADISTADGIDTLIRETQQLSIGLLVASAGYGTSGLFIDASLHKEINMLRINCEAVLALTHHYSQQFVQRKRGGIILLSSIVAFQGVPYAAHYAATKAYIQTLAEGLAVELKPSGVDVLSAAPGPVESGFGKRANMQMYMSLQPQQIAAPILKALGRSNHVVPGALSKLLVYSLRTAPRWAKIKIMEKIMGRMTLHQRK</sequence>
<comment type="similarity">
    <text evidence="2">Belongs to the short-chain dehydrogenases/reductases (SDR) family.</text>
</comment>
<dbReference type="PANTHER" id="PTHR43899:SF13">
    <property type="entry name" value="RH59310P"/>
    <property type="match status" value="1"/>
</dbReference>
<dbReference type="GO" id="GO:0016491">
    <property type="term" value="F:oxidoreductase activity"/>
    <property type="evidence" value="ECO:0007669"/>
    <property type="project" value="UniProtKB-KW"/>
</dbReference>
<gene>
    <name evidence="4" type="ORF">H4075_05230</name>
</gene>
<name>A0A7G5XJF2_9BACT</name>
<comment type="subcellular location">
    <subcellularLocation>
        <location evidence="1">Endoplasmic reticulum</location>
    </subcellularLocation>
</comment>
<dbReference type="InterPro" id="IPR020904">
    <property type="entry name" value="Sc_DH/Rdtase_CS"/>
</dbReference>
<dbReference type="SUPFAM" id="SSF51735">
    <property type="entry name" value="NAD(P)-binding Rossmann-fold domains"/>
    <property type="match status" value="1"/>
</dbReference>
<dbReference type="Proteomes" id="UP000515344">
    <property type="component" value="Chromosome"/>
</dbReference>
<accession>A0A7G5XJF2</accession>
<dbReference type="InterPro" id="IPR051019">
    <property type="entry name" value="VLCFA-Steroid_DH"/>
</dbReference>
<proteinExistence type="inferred from homology"/>
<dbReference type="KEGG" id="lacs:H4075_05230"/>